<protein>
    <submittedName>
        <fullName evidence="1">Uncharacterized protein</fullName>
    </submittedName>
</protein>
<gene>
    <name evidence="1" type="ORF">EVAR_7209_1</name>
</gene>
<proteinExistence type="predicted"/>
<evidence type="ECO:0000313" key="2">
    <source>
        <dbReference type="Proteomes" id="UP000299102"/>
    </source>
</evidence>
<evidence type="ECO:0000313" key="1">
    <source>
        <dbReference type="EMBL" id="GBP08596.1"/>
    </source>
</evidence>
<reference evidence="1 2" key="1">
    <citation type="journal article" date="2019" name="Commun. Biol.">
        <title>The bagworm genome reveals a unique fibroin gene that provides high tensile strength.</title>
        <authorList>
            <person name="Kono N."/>
            <person name="Nakamura H."/>
            <person name="Ohtoshi R."/>
            <person name="Tomita M."/>
            <person name="Numata K."/>
            <person name="Arakawa K."/>
        </authorList>
    </citation>
    <scope>NUCLEOTIDE SEQUENCE [LARGE SCALE GENOMIC DNA]</scope>
</reference>
<dbReference type="AlphaFoldDB" id="A0A4C1T317"/>
<name>A0A4C1T317_EUMVA</name>
<sequence>MGGGQCRADGPSHSIPPNKSHTIYLRRTEFKKKNSSTFTCKASTTGALKVDNYLGLCRDAMGPAHKKETFEMIGTGAQVGITLASALKILHCRSDLISSNTPVVFALQQHESSAPDAYIRSLSHKVKDLNETGMTCDYVRHRSME</sequence>
<dbReference type="Proteomes" id="UP000299102">
    <property type="component" value="Unassembled WGS sequence"/>
</dbReference>
<accession>A0A4C1T317</accession>
<keyword evidence="2" id="KW-1185">Reference proteome</keyword>
<dbReference type="EMBL" id="BGZK01000032">
    <property type="protein sequence ID" value="GBP08596.1"/>
    <property type="molecule type" value="Genomic_DNA"/>
</dbReference>
<comment type="caution">
    <text evidence="1">The sequence shown here is derived from an EMBL/GenBank/DDBJ whole genome shotgun (WGS) entry which is preliminary data.</text>
</comment>
<organism evidence="1 2">
    <name type="scientific">Eumeta variegata</name>
    <name type="common">Bagworm moth</name>
    <name type="synonym">Eumeta japonica</name>
    <dbReference type="NCBI Taxonomy" id="151549"/>
    <lineage>
        <taxon>Eukaryota</taxon>
        <taxon>Metazoa</taxon>
        <taxon>Ecdysozoa</taxon>
        <taxon>Arthropoda</taxon>
        <taxon>Hexapoda</taxon>
        <taxon>Insecta</taxon>
        <taxon>Pterygota</taxon>
        <taxon>Neoptera</taxon>
        <taxon>Endopterygota</taxon>
        <taxon>Lepidoptera</taxon>
        <taxon>Glossata</taxon>
        <taxon>Ditrysia</taxon>
        <taxon>Tineoidea</taxon>
        <taxon>Psychidae</taxon>
        <taxon>Oiketicinae</taxon>
        <taxon>Eumeta</taxon>
    </lineage>
</organism>